<feature type="domain" description="GPI inositol-deacylase PGAP1-like alpha/beta" evidence="1">
    <location>
        <begin position="134"/>
        <end position="300"/>
    </location>
</feature>
<dbReference type="Gene3D" id="3.40.50.1820">
    <property type="entry name" value="alpha/beta hydrolase"/>
    <property type="match status" value="1"/>
</dbReference>
<comment type="caution">
    <text evidence="2">The sequence shown here is derived from an EMBL/GenBank/DDBJ whole genome shotgun (WGS) entry which is preliminary data.</text>
</comment>
<dbReference type="EMBL" id="WKJJ01000012">
    <property type="protein sequence ID" value="MRV74015.1"/>
    <property type="molecule type" value="Genomic_DNA"/>
</dbReference>
<name>A0A7X2IQE2_9BURK</name>
<evidence type="ECO:0000313" key="2">
    <source>
        <dbReference type="EMBL" id="MRV74015.1"/>
    </source>
</evidence>
<reference evidence="2 3" key="1">
    <citation type="submission" date="2019-11" db="EMBL/GenBank/DDBJ databases">
        <title>Novel species isolated from a subtropical stream in China.</title>
        <authorList>
            <person name="Lu H."/>
        </authorList>
    </citation>
    <scope>NUCLEOTIDE SEQUENCE [LARGE SCALE GENOMIC DNA]</scope>
    <source>
        <strain evidence="2 3">FT92W</strain>
    </source>
</reference>
<keyword evidence="3" id="KW-1185">Reference proteome</keyword>
<dbReference type="SUPFAM" id="SSF53474">
    <property type="entry name" value="alpha/beta-Hydrolases"/>
    <property type="match status" value="1"/>
</dbReference>
<dbReference type="InterPro" id="IPR029058">
    <property type="entry name" value="AB_hydrolase_fold"/>
</dbReference>
<dbReference type="AlphaFoldDB" id="A0A7X2IQE2"/>
<dbReference type="RefSeq" id="WP_154377154.1">
    <property type="nucleotide sequence ID" value="NZ_WKJJ01000012.1"/>
</dbReference>
<dbReference type="PANTHER" id="PTHR37946:SF1">
    <property type="entry name" value="SLL1969 PROTEIN"/>
    <property type="match status" value="1"/>
</dbReference>
<protein>
    <submittedName>
        <fullName evidence="2">Alpha/beta hydrolase</fullName>
    </submittedName>
</protein>
<evidence type="ECO:0000259" key="1">
    <source>
        <dbReference type="Pfam" id="PF07819"/>
    </source>
</evidence>
<organism evidence="2 3">
    <name type="scientific">Pseudoduganella rivuli</name>
    <dbReference type="NCBI Taxonomy" id="2666085"/>
    <lineage>
        <taxon>Bacteria</taxon>
        <taxon>Pseudomonadati</taxon>
        <taxon>Pseudomonadota</taxon>
        <taxon>Betaproteobacteria</taxon>
        <taxon>Burkholderiales</taxon>
        <taxon>Oxalobacteraceae</taxon>
        <taxon>Telluria group</taxon>
        <taxon>Pseudoduganella</taxon>
    </lineage>
</organism>
<sequence>MPSKIFRASELAGATRLATGAVRGVADIAEAVHTAILSNVPAGKPLARAASLVYGGVRNTASLVGAGLERSLAALQPFLGESAPSHGREALLAALNGVVGDTLARSNNPLGITMQLRRHGAPLAVGAEVAQGQITGRIVVLVHGLCMNDLQWRRQGHDHGELLQRERGYTPVYLHYNTGRHIAENGRDFAQQLEALVLSWPVPVTELAIVGHSMGGLVTRSACHYGEQAGYGWLGRLSKLVFLGSPHHGAPLERGGNWVHVMTDLSKYSAPFSRLAKLRSAGITDLRHGSLLDTDWQGQDRFAHGAELPDVVPLPKKVACHTVAAVITAPRGRRGCKFVGDGLVPLDSALGRHADPERTLAFAPDHQAVVQGVNHMELLNSPQVADYLLQWM</sequence>
<proteinExistence type="predicted"/>
<dbReference type="InterPro" id="IPR012908">
    <property type="entry name" value="PGAP1-ab_dom-like"/>
</dbReference>
<dbReference type="Pfam" id="PF07819">
    <property type="entry name" value="PGAP1"/>
    <property type="match status" value="1"/>
</dbReference>
<keyword evidence="2" id="KW-0378">Hydrolase</keyword>
<gene>
    <name evidence="2" type="ORF">GJ700_20100</name>
</gene>
<dbReference type="PANTHER" id="PTHR37946">
    <property type="entry name" value="SLL1969 PROTEIN"/>
    <property type="match status" value="1"/>
</dbReference>
<accession>A0A7X2IQE2</accession>
<dbReference type="Proteomes" id="UP000446768">
    <property type="component" value="Unassembled WGS sequence"/>
</dbReference>
<evidence type="ECO:0000313" key="3">
    <source>
        <dbReference type="Proteomes" id="UP000446768"/>
    </source>
</evidence>
<dbReference type="GO" id="GO:0016788">
    <property type="term" value="F:hydrolase activity, acting on ester bonds"/>
    <property type="evidence" value="ECO:0007669"/>
    <property type="project" value="InterPro"/>
</dbReference>